<protein>
    <submittedName>
        <fullName evidence="2">Uncharacterized protein</fullName>
    </submittedName>
</protein>
<accession>A0A917PQR1</accession>
<gene>
    <name evidence="2" type="ORF">GCM10009304_12720</name>
</gene>
<feature type="compositionally biased region" description="Acidic residues" evidence="1">
    <location>
        <begin position="35"/>
        <end position="48"/>
    </location>
</feature>
<reference evidence="2" key="2">
    <citation type="submission" date="2020-09" db="EMBL/GenBank/DDBJ databases">
        <authorList>
            <person name="Sun Q."/>
            <person name="Ohkuma M."/>
        </authorList>
    </citation>
    <scope>NUCLEOTIDE SEQUENCE</scope>
    <source>
        <strain evidence="2">JCM 30078</strain>
    </source>
</reference>
<evidence type="ECO:0000256" key="1">
    <source>
        <dbReference type="SAM" id="MobiDB-lite"/>
    </source>
</evidence>
<organism evidence="2 3">
    <name type="scientific">Pseudomonas matsuisoli</name>
    <dbReference type="NCBI Taxonomy" id="1515666"/>
    <lineage>
        <taxon>Bacteria</taxon>
        <taxon>Pseudomonadati</taxon>
        <taxon>Pseudomonadota</taxon>
        <taxon>Gammaproteobacteria</taxon>
        <taxon>Pseudomonadales</taxon>
        <taxon>Pseudomonadaceae</taxon>
        <taxon>Pseudomonas</taxon>
    </lineage>
</organism>
<evidence type="ECO:0000313" key="3">
    <source>
        <dbReference type="Proteomes" id="UP000635983"/>
    </source>
</evidence>
<dbReference type="EMBL" id="BMPO01000003">
    <property type="protein sequence ID" value="GGJ88487.1"/>
    <property type="molecule type" value="Genomic_DNA"/>
</dbReference>
<feature type="compositionally biased region" description="Basic and acidic residues" evidence="1">
    <location>
        <begin position="19"/>
        <end position="33"/>
    </location>
</feature>
<dbReference type="RefSeq" id="WP_188982336.1">
    <property type="nucleotide sequence ID" value="NZ_BMPO01000003.1"/>
</dbReference>
<sequence>MSQYQMSKTPGEADLADDDQTHDWGHSPAKPDSEPQQDDTGEGVDSLE</sequence>
<comment type="caution">
    <text evidence="2">The sequence shown here is derived from an EMBL/GenBank/DDBJ whole genome shotgun (WGS) entry which is preliminary data.</text>
</comment>
<reference evidence="2" key="1">
    <citation type="journal article" date="2014" name="Int. J. Syst. Evol. Microbiol.">
        <title>Complete genome sequence of Corynebacterium casei LMG S-19264T (=DSM 44701T), isolated from a smear-ripened cheese.</title>
        <authorList>
            <consortium name="US DOE Joint Genome Institute (JGI-PGF)"/>
            <person name="Walter F."/>
            <person name="Albersmeier A."/>
            <person name="Kalinowski J."/>
            <person name="Ruckert C."/>
        </authorList>
    </citation>
    <scope>NUCLEOTIDE SEQUENCE</scope>
    <source>
        <strain evidence="2">JCM 30078</strain>
    </source>
</reference>
<keyword evidence="3" id="KW-1185">Reference proteome</keyword>
<dbReference type="Proteomes" id="UP000635983">
    <property type="component" value="Unassembled WGS sequence"/>
</dbReference>
<evidence type="ECO:0000313" key="2">
    <source>
        <dbReference type="EMBL" id="GGJ88487.1"/>
    </source>
</evidence>
<dbReference type="AlphaFoldDB" id="A0A917PQR1"/>
<name>A0A917PQR1_9PSED</name>
<proteinExistence type="predicted"/>
<feature type="region of interest" description="Disordered" evidence="1">
    <location>
        <begin position="1"/>
        <end position="48"/>
    </location>
</feature>